<keyword evidence="2" id="KW-1185">Reference proteome</keyword>
<name>A0ABV2LJ01_9BACL</name>
<organism evidence="1 2">
    <name type="scientific">Fictibacillus halophilus</name>
    <dbReference type="NCBI Taxonomy" id="1610490"/>
    <lineage>
        <taxon>Bacteria</taxon>
        <taxon>Bacillati</taxon>
        <taxon>Bacillota</taxon>
        <taxon>Bacilli</taxon>
        <taxon>Bacillales</taxon>
        <taxon>Fictibacillaceae</taxon>
        <taxon>Fictibacillus</taxon>
    </lineage>
</organism>
<evidence type="ECO:0000313" key="2">
    <source>
        <dbReference type="Proteomes" id="UP001549097"/>
    </source>
</evidence>
<reference evidence="1 2" key="1">
    <citation type="submission" date="2024-06" db="EMBL/GenBank/DDBJ databases">
        <title>Genomic Encyclopedia of Type Strains, Phase IV (KMG-IV): sequencing the most valuable type-strain genomes for metagenomic binning, comparative biology and taxonomic classification.</title>
        <authorList>
            <person name="Goeker M."/>
        </authorList>
    </citation>
    <scope>NUCLEOTIDE SEQUENCE [LARGE SCALE GENOMIC DNA]</scope>
    <source>
        <strain evidence="1 2">DSM 100124</strain>
    </source>
</reference>
<proteinExistence type="predicted"/>
<evidence type="ECO:0008006" key="3">
    <source>
        <dbReference type="Google" id="ProtNLM"/>
    </source>
</evidence>
<evidence type="ECO:0000313" key="1">
    <source>
        <dbReference type="EMBL" id="MET3728311.1"/>
    </source>
</evidence>
<dbReference type="EMBL" id="JBEPMP010000001">
    <property type="protein sequence ID" value="MET3728311.1"/>
    <property type="molecule type" value="Genomic_DNA"/>
</dbReference>
<gene>
    <name evidence="1" type="ORF">ABID52_001892</name>
</gene>
<dbReference type="Proteomes" id="UP001549097">
    <property type="component" value="Unassembled WGS sequence"/>
</dbReference>
<accession>A0ABV2LJ01</accession>
<sequence>MKKFAAGIIITSLALTAVFVGLSTKSVEQAEHGRTFSLSQKL</sequence>
<protein>
    <recommendedName>
        <fullName evidence="3">Phr family secreted Rap phosphatase inhibitor</fullName>
    </recommendedName>
</protein>
<comment type="caution">
    <text evidence="1">The sequence shown here is derived from an EMBL/GenBank/DDBJ whole genome shotgun (WGS) entry which is preliminary data.</text>
</comment>
<dbReference type="RefSeq" id="WP_260858542.1">
    <property type="nucleotide sequence ID" value="NZ_JAEACF010000001.1"/>
</dbReference>